<dbReference type="EMBL" id="CACRSS010000021">
    <property type="protein sequence ID" value="VYT23445.1"/>
    <property type="molecule type" value="Genomic_DNA"/>
</dbReference>
<feature type="transmembrane region" description="Helical" evidence="1">
    <location>
        <begin position="75"/>
        <end position="96"/>
    </location>
</feature>
<feature type="transmembrane region" description="Helical" evidence="1">
    <location>
        <begin position="216"/>
        <end position="234"/>
    </location>
</feature>
<gene>
    <name evidence="2" type="ORF">AMLFYP55_01210</name>
</gene>
<evidence type="ECO:0000256" key="1">
    <source>
        <dbReference type="SAM" id="Phobius"/>
    </source>
</evidence>
<keyword evidence="1" id="KW-1133">Transmembrane helix</keyword>
<feature type="transmembrane region" description="Helical" evidence="1">
    <location>
        <begin position="155"/>
        <end position="177"/>
    </location>
</feature>
<dbReference type="AlphaFoldDB" id="A0A6N2UY44"/>
<proteinExistence type="predicted"/>
<keyword evidence="1" id="KW-0472">Membrane</keyword>
<feature type="transmembrane region" description="Helical" evidence="1">
    <location>
        <begin position="26"/>
        <end position="54"/>
    </location>
</feature>
<feature type="transmembrane region" description="Helical" evidence="1">
    <location>
        <begin position="346"/>
        <end position="363"/>
    </location>
</feature>
<name>A0A6N2UY44_9BACT</name>
<reference evidence="2" key="1">
    <citation type="submission" date="2019-11" db="EMBL/GenBank/DDBJ databases">
        <authorList>
            <person name="Feng L."/>
        </authorList>
    </citation>
    <scope>NUCLEOTIDE SEQUENCE</scope>
    <source>
        <strain evidence="2">AMuciniphilaLFYP55</strain>
    </source>
</reference>
<feature type="transmembrane region" description="Helical" evidence="1">
    <location>
        <begin position="375"/>
        <end position="391"/>
    </location>
</feature>
<evidence type="ECO:0000313" key="2">
    <source>
        <dbReference type="EMBL" id="VYT23445.1"/>
    </source>
</evidence>
<feature type="transmembrane region" description="Helical" evidence="1">
    <location>
        <begin position="282"/>
        <end position="304"/>
    </location>
</feature>
<accession>A0A6N2UY44</accession>
<feature type="transmembrane region" description="Helical" evidence="1">
    <location>
        <begin position="324"/>
        <end position="339"/>
    </location>
</feature>
<feature type="transmembrane region" description="Helical" evidence="1">
    <location>
        <begin position="183"/>
        <end position="204"/>
    </location>
</feature>
<keyword evidence="1" id="KW-0812">Transmembrane</keyword>
<organism evidence="2">
    <name type="scientific">Akkermansia muciniphila</name>
    <dbReference type="NCBI Taxonomy" id="239935"/>
    <lineage>
        <taxon>Bacteria</taxon>
        <taxon>Pseudomonadati</taxon>
        <taxon>Verrucomicrobiota</taxon>
        <taxon>Verrucomicrobiia</taxon>
        <taxon>Verrucomicrobiales</taxon>
        <taxon>Akkermansiaceae</taxon>
        <taxon>Akkermansia</taxon>
    </lineage>
</organism>
<protein>
    <submittedName>
        <fullName evidence="2">Uncharacterized protein</fullName>
    </submittedName>
</protein>
<sequence>MSSPAAGAPFPERAFNVTALKWNTCAWLLLPVLVFMAWWMHWYVSIPLAALMAAGLAPGRRKELPERKSLPSFPLFNRSSFLVLGAFIALMVLSGWGEWVNQHPDHIVRNACLRELVASPWPVVFPDGDVLIYNTGFWLVPALAGKVAGQEIARAFVVLWGAWGLFLAWLWLCVFSGRRSLLLALLMVMFGSLLNFQCWLGLDLFRLHYFGTAEQIMCSANASIPVMLFFIFLASGRMPPHWMPLLFAATAFYSPLAALGGLPLAVCQWLRQWKGSRSPRRSLLHPSFPAAVMLGACFLLYYAAVNAPSSHMGWRPFYTRPGDFLLAGTSFLLYALFCWRDFRRNSLFICTLATGLLLPFFYVNGDVNDLLCKGSVPAMACLLAFLASTWARHPRLRIWIWLLLALGLAPRFNVPYYCCSSSALQAFLTPCASCTEPSSFPCREWRQLTYAPQARHQDEWGRTMHHPGHRWHPYYSGTPRPWLRFIYRF</sequence>
<feature type="transmembrane region" description="Helical" evidence="1">
    <location>
        <begin position="130"/>
        <end position="148"/>
    </location>
</feature>
<feature type="transmembrane region" description="Helical" evidence="1">
    <location>
        <begin position="246"/>
        <end position="270"/>
    </location>
</feature>